<proteinExistence type="predicted"/>
<evidence type="ECO:0000256" key="1">
    <source>
        <dbReference type="SAM" id="MobiDB-lite"/>
    </source>
</evidence>
<feature type="transmembrane region" description="Helical" evidence="2">
    <location>
        <begin position="9"/>
        <end position="26"/>
    </location>
</feature>
<protein>
    <submittedName>
        <fullName evidence="3">Uncharacterized protein</fullName>
    </submittedName>
</protein>
<gene>
    <name evidence="3" type="ORF">J2Z40_002953</name>
</gene>
<evidence type="ECO:0000313" key="3">
    <source>
        <dbReference type="EMBL" id="MBP2242379.1"/>
    </source>
</evidence>
<keyword evidence="2" id="KW-0472">Membrane</keyword>
<evidence type="ECO:0000256" key="2">
    <source>
        <dbReference type="SAM" id="Phobius"/>
    </source>
</evidence>
<evidence type="ECO:0000313" key="4">
    <source>
        <dbReference type="Proteomes" id="UP001519293"/>
    </source>
</evidence>
<dbReference type="RefSeq" id="WP_066398145.1">
    <property type="nucleotide sequence ID" value="NZ_JAGIKZ010000019.1"/>
</dbReference>
<dbReference type="EMBL" id="JAGIKZ010000019">
    <property type="protein sequence ID" value="MBP2242379.1"/>
    <property type="molecule type" value="Genomic_DNA"/>
</dbReference>
<accession>A0ABS4RHK3</accession>
<comment type="caution">
    <text evidence="3">The sequence shown here is derived from an EMBL/GenBank/DDBJ whole genome shotgun (WGS) entry which is preliminary data.</text>
</comment>
<feature type="region of interest" description="Disordered" evidence="1">
    <location>
        <begin position="35"/>
        <end position="89"/>
    </location>
</feature>
<keyword evidence="2" id="KW-0812">Transmembrane</keyword>
<organism evidence="3 4">
    <name type="scientific">Cytobacillus eiseniae</name>
    <dbReference type="NCBI Taxonomy" id="762947"/>
    <lineage>
        <taxon>Bacteria</taxon>
        <taxon>Bacillati</taxon>
        <taxon>Bacillota</taxon>
        <taxon>Bacilli</taxon>
        <taxon>Bacillales</taxon>
        <taxon>Bacillaceae</taxon>
        <taxon>Cytobacillus</taxon>
    </lineage>
</organism>
<keyword evidence="2" id="KW-1133">Transmembrane helix</keyword>
<keyword evidence="4" id="KW-1185">Reference proteome</keyword>
<reference evidence="3 4" key="1">
    <citation type="submission" date="2021-03" db="EMBL/GenBank/DDBJ databases">
        <title>Genomic Encyclopedia of Type Strains, Phase IV (KMG-IV): sequencing the most valuable type-strain genomes for metagenomic binning, comparative biology and taxonomic classification.</title>
        <authorList>
            <person name="Goeker M."/>
        </authorList>
    </citation>
    <scope>NUCLEOTIDE SEQUENCE [LARGE SCALE GENOMIC DNA]</scope>
    <source>
        <strain evidence="3 4">DSM 26675</strain>
    </source>
</reference>
<dbReference type="Proteomes" id="UP001519293">
    <property type="component" value="Unassembled WGS sequence"/>
</dbReference>
<sequence>MLKKAIRNTIIFTLIIINLIMWPSLFSDFFGDSPKEASVDNKDSSGQSTTKSEDEAIENSKDASNDEKTEDSAENIDSSDASFKILQIE</sequence>
<name>A0ABS4RHK3_9BACI</name>
<feature type="compositionally biased region" description="Basic and acidic residues" evidence="1">
    <location>
        <begin position="51"/>
        <end position="71"/>
    </location>
</feature>